<dbReference type="CDD" id="cd05380">
    <property type="entry name" value="CAP_euk"/>
    <property type="match status" value="1"/>
</dbReference>
<dbReference type="Gene3D" id="3.40.33.10">
    <property type="entry name" value="CAP"/>
    <property type="match status" value="1"/>
</dbReference>
<dbReference type="PANTHER" id="PTHR10334">
    <property type="entry name" value="CYSTEINE-RICH SECRETORY PROTEIN-RELATED"/>
    <property type="match status" value="1"/>
</dbReference>
<dbReference type="InterPro" id="IPR002413">
    <property type="entry name" value="V5_allergen-like"/>
</dbReference>
<evidence type="ECO:0000256" key="3">
    <source>
        <dbReference type="SAM" id="SignalP"/>
    </source>
</evidence>
<dbReference type="Pfam" id="PF00188">
    <property type="entry name" value="CAP"/>
    <property type="match status" value="1"/>
</dbReference>
<evidence type="ECO:0000313" key="5">
    <source>
        <dbReference type="EMBL" id="CAG9858224.1"/>
    </source>
</evidence>
<dbReference type="GO" id="GO:0005576">
    <property type="term" value="C:extracellular region"/>
    <property type="evidence" value="ECO:0007669"/>
    <property type="project" value="UniProtKB-SubCell"/>
</dbReference>
<evidence type="ECO:0000259" key="4">
    <source>
        <dbReference type="SMART" id="SM00198"/>
    </source>
</evidence>
<dbReference type="PRINTS" id="PR00837">
    <property type="entry name" value="V5TPXLIKE"/>
</dbReference>
<reference evidence="5" key="1">
    <citation type="submission" date="2022-01" db="EMBL/GenBank/DDBJ databases">
        <authorList>
            <person name="King R."/>
        </authorList>
    </citation>
    <scope>NUCLEOTIDE SEQUENCE</scope>
</reference>
<dbReference type="SMART" id="SM00198">
    <property type="entry name" value="SCP"/>
    <property type="match status" value="1"/>
</dbReference>
<dbReference type="InterPro" id="IPR035940">
    <property type="entry name" value="CAP_sf"/>
</dbReference>
<evidence type="ECO:0000256" key="2">
    <source>
        <dbReference type="ARBA" id="ARBA00022525"/>
    </source>
</evidence>
<evidence type="ECO:0000256" key="1">
    <source>
        <dbReference type="ARBA" id="ARBA00004613"/>
    </source>
</evidence>
<organism evidence="5 6">
    <name type="scientific">Phyllotreta striolata</name>
    <name type="common">Striped flea beetle</name>
    <name type="synonym">Crioceris striolata</name>
    <dbReference type="NCBI Taxonomy" id="444603"/>
    <lineage>
        <taxon>Eukaryota</taxon>
        <taxon>Metazoa</taxon>
        <taxon>Ecdysozoa</taxon>
        <taxon>Arthropoda</taxon>
        <taxon>Hexapoda</taxon>
        <taxon>Insecta</taxon>
        <taxon>Pterygota</taxon>
        <taxon>Neoptera</taxon>
        <taxon>Endopterygota</taxon>
        <taxon>Coleoptera</taxon>
        <taxon>Polyphaga</taxon>
        <taxon>Cucujiformia</taxon>
        <taxon>Chrysomeloidea</taxon>
        <taxon>Chrysomelidae</taxon>
        <taxon>Galerucinae</taxon>
        <taxon>Alticini</taxon>
        <taxon>Phyllotreta</taxon>
    </lineage>
</organism>
<proteinExistence type="predicted"/>
<feature type="signal peptide" evidence="3">
    <location>
        <begin position="1"/>
        <end position="17"/>
    </location>
</feature>
<dbReference type="Proteomes" id="UP001153712">
    <property type="component" value="Chromosome 2"/>
</dbReference>
<dbReference type="InterPro" id="IPR014044">
    <property type="entry name" value="CAP_dom"/>
</dbReference>
<gene>
    <name evidence="5" type="ORF">PHYEVI_LOCUS4615</name>
</gene>
<dbReference type="InterPro" id="IPR001283">
    <property type="entry name" value="CRISP-related"/>
</dbReference>
<sequence length="417" mass="47538">MMLTILAVSLLISISQGTDYCSVCPDGKHTMCLYTETSPSCLNFKRIAFNDHFKQYIVDVHNDIRNHIASGLELKGKLGKQPPAANMLMMHWDEELAEVAQRWADQCIPIAESIQHDFCRKTSRFEQVGQNILTAITNGTIMPELAILILNWYKQVVNVIPTDISFFSGMKRGQYLIGQYTQLVWAKTAYVGCGMAIYKEQGKEHYDQRLVCNYGPGGNILGKPIYKIGQPCSRCPTNQCDSFRKALCENGERVAAPAGVGINNFEDWLNAENNLNIRIPGDDCLQQLSGDVDGDDLNLKSTNVSIPENFQTVWSPWVLNMTGYNSNVAWNQSYNKLFRYLKFPRNSSDNDVEEEFDTVEERENIIFLIKNRNKRAIGRWYHGRCHCDKIIRSNTRVEDKFYSLLRSLIAIIVVVYL</sequence>
<keyword evidence="6" id="KW-1185">Reference proteome</keyword>
<name>A0A9N9TML5_PHYSR</name>
<keyword evidence="3" id="KW-0732">Signal</keyword>
<evidence type="ECO:0000313" key="6">
    <source>
        <dbReference type="Proteomes" id="UP001153712"/>
    </source>
</evidence>
<accession>A0A9N9TML5</accession>
<dbReference type="SUPFAM" id="SSF55797">
    <property type="entry name" value="PR-1-like"/>
    <property type="match status" value="1"/>
</dbReference>
<dbReference type="EMBL" id="OU900095">
    <property type="protein sequence ID" value="CAG9858224.1"/>
    <property type="molecule type" value="Genomic_DNA"/>
</dbReference>
<feature type="chain" id="PRO_5040205056" description="SCP domain-containing protein" evidence="3">
    <location>
        <begin position="18"/>
        <end position="417"/>
    </location>
</feature>
<dbReference type="OrthoDB" id="43654at2759"/>
<protein>
    <recommendedName>
        <fullName evidence="4">SCP domain-containing protein</fullName>
    </recommendedName>
</protein>
<dbReference type="AlphaFoldDB" id="A0A9N9TML5"/>
<comment type="subcellular location">
    <subcellularLocation>
        <location evidence="1">Secreted</location>
    </subcellularLocation>
</comment>
<feature type="domain" description="SCP" evidence="4">
    <location>
        <begin position="52"/>
        <end position="222"/>
    </location>
</feature>
<keyword evidence="2" id="KW-0964">Secreted</keyword>
<dbReference type="PRINTS" id="PR00838">
    <property type="entry name" value="V5ALLERGEN"/>
</dbReference>